<feature type="non-terminal residue" evidence="2">
    <location>
        <position position="40"/>
    </location>
</feature>
<comment type="caution">
    <text evidence="2">The sequence shown here is derived from an EMBL/GenBank/DDBJ whole genome shotgun (WGS) entry which is preliminary data.</text>
</comment>
<keyword evidence="1" id="KW-0472">Membrane</keyword>
<feature type="transmembrane region" description="Helical" evidence="1">
    <location>
        <begin position="16"/>
        <end position="37"/>
    </location>
</feature>
<evidence type="ECO:0000313" key="2">
    <source>
        <dbReference type="EMBL" id="ETJ44915.1"/>
    </source>
</evidence>
<accession>W1YT42</accession>
<protein>
    <submittedName>
        <fullName evidence="2">Sulfatase</fullName>
    </submittedName>
</protein>
<sequence>MMNRWQRLFEGIRTEIKVFIFFSALLTAFRIVFLAVFQSQ</sequence>
<gene>
    <name evidence="2" type="ORF">Q604_UNBC01085G0002</name>
</gene>
<dbReference type="EMBL" id="AZMM01001085">
    <property type="protein sequence ID" value="ETJ44915.1"/>
    <property type="molecule type" value="Genomic_DNA"/>
</dbReference>
<name>W1YT42_9ZZZZ</name>
<organism evidence="2">
    <name type="scientific">human gut metagenome</name>
    <dbReference type="NCBI Taxonomy" id="408170"/>
    <lineage>
        <taxon>unclassified sequences</taxon>
        <taxon>metagenomes</taxon>
        <taxon>organismal metagenomes</taxon>
    </lineage>
</organism>
<reference evidence="2" key="1">
    <citation type="submission" date="2013-12" db="EMBL/GenBank/DDBJ databases">
        <title>A Varibaculum cambriense genome reconstructed from a premature infant gut community with otherwise low bacterial novelty that shifts toward anaerobic metabolism during the third week of life.</title>
        <authorList>
            <person name="Brown C.T."/>
            <person name="Sharon I."/>
            <person name="Thomas B.C."/>
            <person name="Castelle C.J."/>
            <person name="Morowitz M.J."/>
            <person name="Banfield J.F."/>
        </authorList>
    </citation>
    <scope>NUCLEOTIDE SEQUENCE</scope>
</reference>
<evidence type="ECO:0000256" key="1">
    <source>
        <dbReference type="SAM" id="Phobius"/>
    </source>
</evidence>
<dbReference type="AlphaFoldDB" id="W1YT42"/>
<keyword evidence="1" id="KW-0812">Transmembrane</keyword>
<keyword evidence="1" id="KW-1133">Transmembrane helix</keyword>
<proteinExistence type="predicted"/>